<dbReference type="KEGG" id="ssol:SULB_0596"/>
<dbReference type="PATRIC" id="fig|2287.6.peg.620"/>
<evidence type="ECO:0000256" key="5">
    <source>
        <dbReference type="ARBA" id="ARBA00023136"/>
    </source>
</evidence>
<evidence type="ECO:0000313" key="17">
    <source>
        <dbReference type="EMBL" id="AZF83186.1"/>
    </source>
</evidence>
<evidence type="ECO:0000259" key="7">
    <source>
        <dbReference type="Pfam" id="PF09335"/>
    </source>
</evidence>
<dbReference type="Proteomes" id="UP000273443">
    <property type="component" value="Chromosome"/>
</dbReference>
<evidence type="ECO:0000313" key="22">
    <source>
        <dbReference type="Proteomes" id="UP000269431"/>
    </source>
</evidence>
<dbReference type="InterPro" id="IPR032816">
    <property type="entry name" value="VTT_dom"/>
</dbReference>
<evidence type="ECO:0000313" key="15">
    <source>
        <dbReference type="EMBL" id="AZF77972.1"/>
    </source>
</evidence>
<dbReference type="InterPro" id="IPR051311">
    <property type="entry name" value="DedA_domain"/>
</dbReference>
<dbReference type="Proteomes" id="UP000033085">
    <property type="component" value="Chromosome"/>
</dbReference>
<feature type="transmembrane region" description="Helical" evidence="6">
    <location>
        <begin position="7"/>
        <end position="27"/>
    </location>
</feature>
<dbReference type="Proteomes" id="UP000278715">
    <property type="component" value="Chromosome"/>
</dbReference>
<dbReference type="EMBL" id="CP033240">
    <property type="protein sequence ID" value="AZF80578.1"/>
    <property type="molecule type" value="Genomic_DNA"/>
</dbReference>
<dbReference type="EMBL" id="CP033237">
    <property type="protein sequence ID" value="AZF72741.1"/>
    <property type="molecule type" value="Genomic_DNA"/>
</dbReference>
<feature type="transmembrane region" description="Helical" evidence="6">
    <location>
        <begin position="172"/>
        <end position="191"/>
    </location>
</feature>
<protein>
    <submittedName>
        <fullName evidence="8">DedA family protein</fullName>
    </submittedName>
</protein>
<dbReference type="EMBL" id="CP033238">
    <property type="protein sequence ID" value="AZF75363.1"/>
    <property type="molecule type" value="Genomic_DNA"/>
</dbReference>
<dbReference type="Proteomes" id="UP000033057">
    <property type="component" value="Chromosome"/>
</dbReference>
<evidence type="ECO:0000313" key="12">
    <source>
        <dbReference type="EMBL" id="AZF70121.1"/>
    </source>
</evidence>
<dbReference type="Proteomes" id="UP000269431">
    <property type="component" value="Chromosome"/>
</dbReference>
<evidence type="ECO:0000313" key="11">
    <source>
        <dbReference type="EMBL" id="AZF67501.1"/>
    </source>
</evidence>
<keyword evidence="2" id="KW-1003">Cell membrane</keyword>
<feature type="domain" description="VTT" evidence="7">
    <location>
        <begin position="27"/>
        <end position="154"/>
    </location>
</feature>
<evidence type="ECO:0000256" key="3">
    <source>
        <dbReference type="ARBA" id="ARBA00022692"/>
    </source>
</evidence>
<keyword evidence="5 6" id="KW-0472">Membrane</keyword>
<dbReference type="EMBL" id="CP011057">
    <property type="protein sequence ID" value="AKA78381.1"/>
    <property type="molecule type" value="Genomic_DNA"/>
</dbReference>
<dbReference type="GO" id="GO:0005886">
    <property type="term" value="C:plasma membrane"/>
    <property type="evidence" value="ECO:0007669"/>
    <property type="project" value="UniProtKB-SubCell"/>
</dbReference>
<reference evidence="21 22" key="2">
    <citation type="journal article" date="2018" name="Proc. Natl. Acad. Sci. U.S.A.">
        <title>Nonmutational mechanism of inheritance in the Archaeon Sulfolobus solfataricus.</title>
        <authorList>
            <person name="Payne S."/>
            <person name="McCarthy S."/>
            <person name="Johnson T."/>
            <person name="North E."/>
            <person name="Blum P."/>
        </authorList>
    </citation>
    <scope>NUCLEOTIDE SEQUENCE [LARGE SCALE GENOMIC DNA]</scope>
    <source>
        <strain evidence="12 21">SARC-H</strain>
        <strain evidence="13 25">SARC-I</strain>
        <strain evidence="15 26">SARC-N</strain>
        <strain evidence="16 27">SARC-O</strain>
        <strain evidence="17 22">SUL120</strain>
        <strain evidence="11 23">SULG</strain>
        <strain evidence="14 24">SULM</strain>
    </source>
</reference>
<dbReference type="Proteomes" id="UP000033106">
    <property type="component" value="Chromosome"/>
</dbReference>
<dbReference type="EMBL" id="CP011055">
    <property type="protein sequence ID" value="AKA72990.1"/>
    <property type="molecule type" value="Genomic_DNA"/>
</dbReference>
<dbReference type="Proteomes" id="UP000267993">
    <property type="component" value="Chromosome"/>
</dbReference>
<dbReference type="GeneID" id="44128535"/>
<evidence type="ECO:0000256" key="1">
    <source>
        <dbReference type="ARBA" id="ARBA00004651"/>
    </source>
</evidence>
<dbReference type="Pfam" id="PF09335">
    <property type="entry name" value="VTT_dom"/>
    <property type="match status" value="1"/>
</dbReference>
<sequence>MVYVFQGIGGYIILFLLMIGEGIGLPLPSEVIMPLVGYYSYLGSISLYLGVIVGTLGSLVGSIIAYIIGYKLGLAFLKRYGKYILIDEGKIEALHNWFLRYGNMAVFGFRFIPGLRALISYPASIGQMKILKFLGFTFLGHTIWDIVLALIGYQLANQINFVITQAEKLGNYLFILVIVIIVIYILWRIFWKRK</sequence>
<evidence type="ECO:0000313" key="23">
    <source>
        <dbReference type="Proteomes" id="UP000273194"/>
    </source>
</evidence>
<reference evidence="18 19" key="1">
    <citation type="journal article" date="2015" name="Genome Announc.">
        <title>Complete Genome Sequence of Sulfolobus solfataricus Strain 98/2 and Evolved Derivatives.</title>
        <authorList>
            <person name="McCarthy S."/>
            <person name="Gradnigo J."/>
            <person name="Johnson T."/>
            <person name="Payne S."/>
            <person name="Lipzen A."/>
            <person name="Martin J."/>
            <person name="Schackwitz W."/>
            <person name="Moriyama E."/>
            <person name="Blum P."/>
        </authorList>
    </citation>
    <scope>NUCLEOTIDE SEQUENCE [LARGE SCALE GENOMIC DNA]</scope>
    <source>
        <strain evidence="18">98/2 SULC</strain>
        <strain evidence="8">SARC-B</strain>
        <strain evidence="9">SARC-C</strain>
        <strain evidence="10 20">SULA</strain>
        <strain evidence="19">SULB</strain>
    </source>
</reference>
<dbReference type="AlphaFoldDB" id="A0A0E3MCT7"/>
<evidence type="ECO:0000313" key="26">
    <source>
        <dbReference type="Proteomes" id="UP000278715"/>
    </source>
</evidence>
<evidence type="ECO:0000313" key="21">
    <source>
        <dbReference type="Proteomes" id="UP000267993"/>
    </source>
</evidence>
<reference evidence="8" key="3">
    <citation type="submission" date="2018-10" db="EMBL/GenBank/DDBJ databases">
        <authorList>
            <person name="McCarthy S."/>
            <person name="Gradnigo J."/>
            <person name="Johnson T."/>
            <person name="Payne S."/>
            <person name="Lipzen A."/>
            <person name="Schackwitz W."/>
            <person name="Martin J."/>
            <person name="Moriyama E."/>
            <person name="Blum P."/>
        </authorList>
    </citation>
    <scope>NUCLEOTIDE SEQUENCE</scope>
    <source>
        <strain evidence="8">SARC-B</strain>
        <strain evidence="9">SARC-C</strain>
        <strain evidence="10">SULA</strain>
    </source>
</reference>
<name>A0A0E3MCT7_SACSO</name>
<dbReference type="EMBL" id="CP033239">
    <property type="protein sequence ID" value="AZF77972.1"/>
    <property type="molecule type" value="Genomic_DNA"/>
</dbReference>
<evidence type="ECO:0000313" key="20">
    <source>
        <dbReference type="Proteomes" id="UP000033106"/>
    </source>
</evidence>
<evidence type="ECO:0000313" key="14">
    <source>
        <dbReference type="EMBL" id="AZF75363.1"/>
    </source>
</evidence>
<dbReference type="PANTHER" id="PTHR42709:SF6">
    <property type="entry name" value="UNDECAPRENYL PHOSPHATE TRANSPORTER A"/>
    <property type="match status" value="1"/>
</dbReference>
<keyword evidence="4 6" id="KW-1133">Transmembrane helix</keyword>
<feature type="transmembrane region" description="Helical" evidence="6">
    <location>
        <begin position="47"/>
        <end position="69"/>
    </location>
</feature>
<dbReference type="Proteomes" id="UP000273194">
    <property type="component" value="Chromosome"/>
</dbReference>
<dbReference type="RefSeq" id="WP_009991937.1">
    <property type="nucleotide sequence ID" value="NZ_CP011055.2"/>
</dbReference>
<evidence type="ECO:0000313" key="16">
    <source>
        <dbReference type="EMBL" id="AZF80578.1"/>
    </source>
</evidence>
<evidence type="ECO:0000256" key="4">
    <source>
        <dbReference type="ARBA" id="ARBA00022989"/>
    </source>
</evidence>
<proteinExistence type="predicted"/>
<dbReference type="Proteomes" id="UP000275843">
    <property type="component" value="Chromosome"/>
</dbReference>
<evidence type="ECO:0000313" key="10">
    <source>
        <dbReference type="EMBL" id="AKA78381.1"/>
    </source>
</evidence>
<evidence type="ECO:0000313" key="8">
    <source>
        <dbReference type="EMBL" id="AKA72990.1"/>
    </source>
</evidence>
<dbReference type="EMBL" id="CP033241">
    <property type="protein sequence ID" value="AZF83186.1"/>
    <property type="molecule type" value="Genomic_DNA"/>
</dbReference>
<keyword evidence="3 6" id="KW-0812">Transmembrane</keyword>
<dbReference type="KEGG" id="ssof:SULC_0594"/>
<dbReference type="EMBL" id="CP033236">
    <property type="protein sequence ID" value="AZF70121.1"/>
    <property type="molecule type" value="Genomic_DNA"/>
</dbReference>
<dbReference type="KEGG" id="ssoa:SULA_0594"/>
<evidence type="ECO:0000313" key="25">
    <source>
        <dbReference type="Proteomes" id="UP000275843"/>
    </source>
</evidence>
<evidence type="ECO:0000313" key="19">
    <source>
        <dbReference type="Proteomes" id="UP000033085"/>
    </source>
</evidence>
<evidence type="ECO:0000256" key="2">
    <source>
        <dbReference type="ARBA" id="ARBA00022475"/>
    </source>
</evidence>
<gene>
    <name evidence="10" type="ORF">SULA_0594</name>
    <name evidence="8" type="ORF">SULB_0596</name>
    <name evidence="9" type="ORF">SULC_0594</name>
    <name evidence="11" type="ORF">SULG_03040</name>
    <name evidence="12" type="ORF">SULH_03040</name>
    <name evidence="13" type="ORF">SULI_03040</name>
    <name evidence="14" type="ORF">SULM_03040</name>
    <name evidence="15" type="ORF">SULN_03040</name>
    <name evidence="16" type="ORF">SULO_03050</name>
    <name evidence="17" type="ORF">SULZ_03085</name>
</gene>
<organism evidence="8 19">
    <name type="scientific">Saccharolobus solfataricus</name>
    <name type="common">Sulfolobus solfataricus</name>
    <dbReference type="NCBI Taxonomy" id="2287"/>
    <lineage>
        <taxon>Archaea</taxon>
        <taxon>Thermoproteota</taxon>
        <taxon>Thermoprotei</taxon>
        <taxon>Sulfolobales</taxon>
        <taxon>Sulfolobaceae</taxon>
        <taxon>Saccharolobus</taxon>
    </lineage>
</organism>
<dbReference type="Proteomes" id="UP000282269">
    <property type="component" value="Chromosome"/>
</dbReference>
<comment type="subcellular location">
    <subcellularLocation>
        <location evidence="1">Cell membrane</location>
        <topology evidence="1">Multi-pass membrane protein</topology>
    </subcellularLocation>
</comment>
<evidence type="ECO:0000256" key="6">
    <source>
        <dbReference type="SAM" id="Phobius"/>
    </source>
</evidence>
<evidence type="ECO:0000313" key="9">
    <source>
        <dbReference type="EMBL" id="AKA75689.1"/>
    </source>
</evidence>
<dbReference type="EMBL" id="CP033235">
    <property type="protein sequence ID" value="AZF67501.1"/>
    <property type="molecule type" value="Genomic_DNA"/>
</dbReference>
<accession>A0A0E3MCT7</accession>
<evidence type="ECO:0000313" key="27">
    <source>
        <dbReference type="Proteomes" id="UP000282269"/>
    </source>
</evidence>
<dbReference type="EMBL" id="CP011056">
    <property type="protein sequence ID" value="AKA75689.1"/>
    <property type="molecule type" value="Genomic_DNA"/>
</dbReference>
<feature type="transmembrane region" description="Helical" evidence="6">
    <location>
        <begin position="133"/>
        <end position="152"/>
    </location>
</feature>
<evidence type="ECO:0000313" key="24">
    <source>
        <dbReference type="Proteomes" id="UP000273443"/>
    </source>
</evidence>
<dbReference type="PANTHER" id="PTHR42709">
    <property type="entry name" value="ALKALINE PHOSPHATASE LIKE PROTEIN"/>
    <property type="match status" value="1"/>
</dbReference>
<evidence type="ECO:0000313" key="13">
    <source>
        <dbReference type="EMBL" id="AZF72741.1"/>
    </source>
</evidence>
<evidence type="ECO:0000313" key="18">
    <source>
        <dbReference type="Proteomes" id="UP000033057"/>
    </source>
</evidence>